<protein>
    <recommendedName>
        <fullName evidence="3">F-box domain-containing protein</fullName>
    </recommendedName>
</protein>
<keyword evidence="2" id="KW-1185">Reference proteome</keyword>
<proteinExistence type="predicted"/>
<evidence type="ECO:0008006" key="3">
    <source>
        <dbReference type="Google" id="ProtNLM"/>
    </source>
</evidence>
<reference evidence="1 2" key="1">
    <citation type="journal article" date="2018" name="Nat. Ecol. Evol.">
        <title>Pezizomycetes genomes reveal the molecular basis of ectomycorrhizal truffle lifestyle.</title>
        <authorList>
            <person name="Murat C."/>
            <person name="Payen T."/>
            <person name="Noel B."/>
            <person name="Kuo A."/>
            <person name="Morin E."/>
            <person name="Chen J."/>
            <person name="Kohler A."/>
            <person name="Krizsan K."/>
            <person name="Balestrini R."/>
            <person name="Da Silva C."/>
            <person name="Montanini B."/>
            <person name="Hainaut M."/>
            <person name="Levati E."/>
            <person name="Barry K.W."/>
            <person name="Belfiori B."/>
            <person name="Cichocki N."/>
            <person name="Clum A."/>
            <person name="Dockter R.B."/>
            <person name="Fauchery L."/>
            <person name="Guy J."/>
            <person name="Iotti M."/>
            <person name="Le Tacon F."/>
            <person name="Lindquist E.A."/>
            <person name="Lipzen A."/>
            <person name="Malagnac F."/>
            <person name="Mello A."/>
            <person name="Molinier V."/>
            <person name="Miyauchi S."/>
            <person name="Poulain J."/>
            <person name="Riccioni C."/>
            <person name="Rubini A."/>
            <person name="Sitrit Y."/>
            <person name="Splivallo R."/>
            <person name="Traeger S."/>
            <person name="Wang M."/>
            <person name="Zifcakova L."/>
            <person name="Wipf D."/>
            <person name="Zambonelli A."/>
            <person name="Paolocci F."/>
            <person name="Nowrousian M."/>
            <person name="Ottonello S."/>
            <person name="Baldrian P."/>
            <person name="Spatafora J.W."/>
            <person name="Henrissat B."/>
            <person name="Nagy L.G."/>
            <person name="Aury J.M."/>
            <person name="Wincker P."/>
            <person name="Grigoriev I.V."/>
            <person name="Bonfante P."/>
            <person name="Martin F.M."/>
        </authorList>
    </citation>
    <scope>NUCLEOTIDE SEQUENCE [LARGE SCALE GENOMIC DNA]</scope>
    <source>
        <strain evidence="1 2">RN42</strain>
    </source>
</reference>
<gene>
    <name evidence="1" type="ORF">BJ508DRAFT_366719</name>
</gene>
<dbReference type="AlphaFoldDB" id="A0A3N4HHJ3"/>
<dbReference type="EMBL" id="ML119820">
    <property type="protein sequence ID" value="RPA73449.1"/>
    <property type="molecule type" value="Genomic_DNA"/>
</dbReference>
<dbReference type="Proteomes" id="UP000275078">
    <property type="component" value="Unassembled WGS sequence"/>
</dbReference>
<accession>A0A3N4HHJ3</accession>
<evidence type="ECO:0000313" key="2">
    <source>
        <dbReference type="Proteomes" id="UP000275078"/>
    </source>
</evidence>
<evidence type="ECO:0000313" key="1">
    <source>
        <dbReference type="EMBL" id="RPA73449.1"/>
    </source>
</evidence>
<name>A0A3N4HHJ3_ASCIM</name>
<organism evidence="1 2">
    <name type="scientific">Ascobolus immersus RN42</name>
    <dbReference type="NCBI Taxonomy" id="1160509"/>
    <lineage>
        <taxon>Eukaryota</taxon>
        <taxon>Fungi</taxon>
        <taxon>Dikarya</taxon>
        <taxon>Ascomycota</taxon>
        <taxon>Pezizomycotina</taxon>
        <taxon>Pezizomycetes</taxon>
        <taxon>Pezizales</taxon>
        <taxon>Ascobolaceae</taxon>
        <taxon>Ascobolus</taxon>
    </lineage>
</organism>
<sequence>MTSILDLPIELWIEIYLLLPDTSAFALSTASKYTHAIYDSDLRIGFQSIWPYAIRLLNLRRPGNCPAWKENSITELMTKTIWMDSTGNVRSYQFFGIKAPGTIKNEDGPTTQSANHK</sequence>